<evidence type="ECO:0000313" key="2">
    <source>
        <dbReference type="Proteomes" id="UP000017836"/>
    </source>
</evidence>
<keyword evidence="2" id="KW-1185">Reference proteome</keyword>
<gene>
    <name evidence="1" type="ORF">AMTR_s00132p00114970</name>
</gene>
<protein>
    <submittedName>
        <fullName evidence="1">Uncharacterized protein</fullName>
    </submittedName>
</protein>
<evidence type="ECO:0000313" key="1">
    <source>
        <dbReference type="EMBL" id="ERM93475.1"/>
    </source>
</evidence>
<name>W1NE81_AMBTC</name>
<dbReference type="Gramene" id="ERM93475">
    <property type="protein sequence ID" value="ERM93475"/>
    <property type="gene ID" value="AMTR_s00132p00114970"/>
</dbReference>
<accession>W1NE81</accession>
<dbReference type="AlphaFoldDB" id="W1NE81"/>
<organism evidence="1 2">
    <name type="scientific">Amborella trichopoda</name>
    <dbReference type="NCBI Taxonomy" id="13333"/>
    <lineage>
        <taxon>Eukaryota</taxon>
        <taxon>Viridiplantae</taxon>
        <taxon>Streptophyta</taxon>
        <taxon>Embryophyta</taxon>
        <taxon>Tracheophyta</taxon>
        <taxon>Spermatophyta</taxon>
        <taxon>Magnoliopsida</taxon>
        <taxon>Amborellales</taxon>
        <taxon>Amborellaceae</taxon>
        <taxon>Amborella</taxon>
    </lineage>
</organism>
<reference evidence="2" key="1">
    <citation type="journal article" date="2013" name="Science">
        <title>The Amborella genome and the evolution of flowering plants.</title>
        <authorList>
            <consortium name="Amborella Genome Project"/>
        </authorList>
    </citation>
    <scope>NUCLEOTIDE SEQUENCE [LARGE SCALE GENOMIC DNA]</scope>
</reference>
<proteinExistence type="predicted"/>
<sequence length="111" mass="12600">MWFEPVEEELFSSAIKAESHFAKTQKTSQIIALLEEPTKEGRSNRKVEKHLHIHGLPATVEAEVPIAFEFYEEACNEDDLVHGTRLKTQDSLITWQAVVPLEEQRAAKSAL</sequence>
<dbReference type="HOGENOM" id="CLU_2161837_0_0_1"/>
<dbReference type="EMBL" id="KI397698">
    <property type="protein sequence ID" value="ERM93475.1"/>
    <property type="molecule type" value="Genomic_DNA"/>
</dbReference>
<dbReference type="Proteomes" id="UP000017836">
    <property type="component" value="Unassembled WGS sequence"/>
</dbReference>